<feature type="transmembrane region" description="Helical" evidence="1">
    <location>
        <begin position="108"/>
        <end position="124"/>
    </location>
</feature>
<evidence type="ECO:0000313" key="2">
    <source>
        <dbReference type="EMBL" id="EDN75795.1"/>
    </source>
</evidence>
<proteinExistence type="predicted"/>
<feature type="transmembrane region" description="Helical" evidence="1">
    <location>
        <begin position="85"/>
        <end position="102"/>
    </location>
</feature>
<name>A7B8G5_MEDG7</name>
<dbReference type="AlphaFoldDB" id="A7B8G5"/>
<gene>
    <name evidence="2" type="ORF">RUMGNA_03887</name>
</gene>
<dbReference type="PaxDb" id="411470-RUMGNA_03887"/>
<dbReference type="Pfam" id="PF04304">
    <property type="entry name" value="DUF454"/>
    <property type="match status" value="1"/>
</dbReference>
<comment type="caution">
    <text evidence="2">The sequence shown here is derived from an EMBL/GenBank/DDBJ whole genome shotgun (WGS) entry which is preliminary data.</text>
</comment>
<keyword evidence="1" id="KW-0472">Membrane</keyword>
<organism evidence="2 3">
    <name type="scientific">Mediterraneibacter gnavus (strain ATCC 29149 / DSM 114966 / JCM 6515 / VPI C7-9)</name>
    <name type="common">Ruminococcus gnavus</name>
    <dbReference type="NCBI Taxonomy" id="411470"/>
    <lineage>
        <taxon>Bacteria</taxon>
        <taxon>Bacillati</taxon>
        <taxon>Bacillota</taxon>
        <taxon>Clostridia</taxon>
        <taxon>Lachnospirales</taxon>
        <taxon>Lachnospiraceae</taxon>
        <taxon>Mediterraneibacter</taxon>
    </lineage>
</organism>
<evidence type="ECO:0000256" key="1">
    <source>
        <dbReference type="SAM" id="Phobius"/>
    </source>
</evidence>
<keyword evidence="1" id="KW-0812">Transmembrane</keyword>
<dbReference type="Proteomes" id="UP000004410">
    <property type="component" value="Unassembled WGS sequence"/>
</dbReference>
<evidence type="ECO:0000313" key="3">
    <source>
        <dbReference type="Proteomes" id="UP000004410"/>
    </source>
</evidence>
<reference evidence="2 3" key="1">
    <citation type="submission" date="2007-04" db="EMBL/GenBank/DDBJ databases">
        <authorList>
            <person name="Fulton L."/>
            <person name="Clifton S."/>
            <person name="Fulton B."/>
            <person name="Xu J."/>
            <person name="Minx P."/>
            <person name="Pepin K.H."/>
            <person name="Johnson M."/>
            <person name="Thiruvilangam P."/>
            <person name="Bhonagiri V."/>
            <person name="Nash W.E."/>
            <person name="Mardis E.R."/>
            <person name="Wilson R.K."/>
        </authorList>
    </citation>
    <scope>NUCLEOTIDE SEQUENCE [LARGE SCALE GENOMIC DNA]</scope>
    <source>
        <strain evidence="2 3">ATCC 29149</strain>
    </source>
</reference>
<dbReference type="PANTHER" id="PTHR35813:SF1">
    <property type="entry name" value="INNER MEMBRANE PROTEIN YBAN"/>
    <property type="match status" value="1"/>
</dbReference>
<dbReference type="EMBL" id="AAYG02000036">
    <property type="protein sequence ID" value="EDN75795.1"/>
    <property type="molecule type" value="Genomic_DNA"/>
</dbReference>
<dbReference type="InterPro" id="IPR007401">
    <property type="entry name" value="DUF454"/>
</dbReference>
<protein>
    <recommendedName>
        <fullName evidence="4">DUF454 domain-containing protein</fullName>
    </recommendedName>
</protein>
<dbReference type="eggNOG" id="COG2832">
    <property type="taxonomic scope" value="Bacteria"/>
</dbReference>
<evidence type="ECO:0008006" key="4">
    <source>
        <dbReference type="Google" id="ProtNLM"/>
    </source>
</evidence>
<dbReference type="GO" id="GO:0005886">
    <property type="term" value="C:plasma membrane"/>
    <property type="evidence" value="ECO:0007669"/>
    <property type="project" value="TreeGrafter"/>
</dbReference>
<keyword evidence="1" id="KW-1133">Transmembrane helix</keyword>
<accession>A7B8G5</accession>
<reference evidence="2 3" key="2">
    <citation type="submission" date="2007-06" db="EMBL/GenBank/DDBJ databases">
        <title>Draft genome sequence of Ruminococcus gnavus (ATCC 29149).</title>
        <authorList>
            <person name="Sudarsanam P."/>
            <person name="Ley R."/>
            <person name="Guruge J."/>
            <person name="Turnbaugh P.J."/>
            <person name="Mahowald M."/>
            <person name="Liep D."/>
            <person name="Gordon J."/>
        </authorList>
    </citation>
    <scope>NUCLEOTIDE SEQUENCE [LARGE SCALE GENOMIC DNA]</scope>
    <source>
        <strain evidence="2 3">ATCC 29149</strain>
    </source>
</reference>
<dbReference type="PIRSF" id="PIRSF016789">
    <property type="entry name" value="DUF454"/>
    <property type="match status" value="1"/>
</dbReference>
<dbReference type="PANTHER" id="PTHR35813">
    <property type="entry name" value="INNER MEMBRANE PROTEIN YBAN"/>
    <property type="match status" value="1"/>
</dbReference>
<sequence>MKKGERMRKNPLKMLWLAAAFLCLGIGAVGVILPILPTTPFLLVASFCFARGSERFHKWFMGTKLYKNHLDSFVKERAMTLKTKLCILLPASAMLMCAFFMMSNLPGRIFILLLILFKYVYFFTKIKTIRIEAA</sequence>